<dbReference type="GO" id="GO:0003824">
    <property type="term" value="F:catalytic activity"/>
    <property type="evidence" value="ECO:0007669"/>
    <property type="project" value="InterPro"/>
</dbReference>
<evidence type="ECO:0000259" key="1">
    <source>
        <dbReference type="PROSITE" id="PS50878"/>
    </source>
</evidence>
<proteinExistence type="predicted"/>
<gene>
    <name evidence="2" type="ORF">EPUL_003848</name>
</gene>
<name>A0A2S4PLI7_9PEZI</name>
<dbReference type="Proteomes" id="UP000237438">
    <property type="component" value="Unassembled WGS sequence"/>
</dbReference>
<organism evidence="2 3">
    <name type="scientific">Erysiphe pulchra</name>
    <dbReference type="NCBI Taxonomy" id="225359"/>
    <lineage>
        <taxon>Eukaryota</taxon>
        <taxon>Fungi</taxon>
        <taxon>Dikarya</taxon>
        <taxon>Ascomycota</taxon>
        <taxon>Pezizomycotina</taxon>
        <taxon>Leotiomycetes</taxon>
        <taxon>Erysiphales</taxon>
        <taxon>Erysiphaceae</taxon>
        <taxon>Erysiphe</taxon>
    </lineage>
</organism>
<dbReference type="PANTHER" id="PTHR33481">
    <property type="entry name" value="REVERSE TRANSCRIPTASE"/>
    <property type="match status" value="1"/>
</dbReference>
<accession>A0A2S4PLI7</accession>
<protein>
    <recommendedName>
        <fullName evidence="1">Reverse transcriptase domain-containing protein</fullName>
    </recommendedName>
</protein>
<dbReference type="SUPFAM" id="SSF56219">
    <property type="entry name" value="DNase I-like"/>
    <property type="match status" value="1"/>
</dbReference>
<feature type="domain" description="Reverse transcriptase" evidence="1">
    <location>
        <begin position="652"/>
        <end position="907"/>
    </location>
</feature>
<dbReference type="InterPro" id="IPR005135">
    <property type="entry name" value="Endo/exonuclease/phosphatase"/>
</dbReference>
<comment type="caution">
    <text evidence="2">The sequence shown here is derived from an EMBL/GenBank/DDBJ whole genome shotgun (WGS) entry which is preliminary data.</text>
</comment>
<evidence type="ECO:0000313" key="2">
    <source>
        <dbReference type="EMBL" id="POS82881.1"/>
    </source>
</evidence>
<dbReference type="PANTHER" id="PTHR33481:SF1">
    <property type="entry name" value="ENDONUCLEASE_EXONUCLEASE_PHOSPHATASE DOMAIN-CONTAINING PROTEIN-RELATED"/>
    <property type="match status" value="1"/>
</dbReference>
<dbReference type="InterPro" id="IPR036691">
    <property type="entry name" value="Endo/exonu/phosph_ase_sf"/>
</dbReference>
<dbReference type="InterPro" id="IPR000477">
    <property type="entry name" value="RT_dom"/>
</dbReference>
<dbReference type="EMBL" id="PEDP01002149">
    <property type="protein sequence ID" value="POS82881.1"/>
    <property type="molecule type" value="Genomic_DNA"/>
</dbReference>
<dbReference type="AlphaFoldDB" id="A0A2S4PLI7"/>
<reference evidence="2 3" key="1">
    <citation type="submission" date="2017-10" db="EMBL/GenBank/DDBJ databases">
        <title>Development of genomic resources for the powdery mildew, Erysiphe pulchra.</title>
        <authorList>
            <person name="Wadl P.A."/>
            <person name="Mack B.M."/>
            <person name="Moore G."/>
            <person name="Beltz S.B."/>
        </authorList>
    </citation>
    <scope>NUCLEOTIDE SEQUENCE [LARGE SCALE GENOMIC DNA]</scope>
    <source>
        <strain evidence="2">Cflorida</strain>
    </source>
</reference>
<dbReference type="PROSITE" id="PS50878">
    <property type="entry name" value="RT_POL"/>
    <property type="match status" value="1"/>
</dbReference>
<keyword evidence="3" id="KW-1185">Reference proteome</keyword>
<dbReference type="Pfam" id="PF14529">
    <property type="entry name" value="Exo_endo_phos_2"/>
    <property type="match status" value="1"/>
</dbReference>
<dbReference type="Pfam" id="PF00078">
    <property type="entry name" value="RVT_1"/>
    <property type="match status" value="1"/>
</dbReference>
<dbReference type="Gene3D" id="3.60.10.10">
    <property type="entry name" value="Endonuclease/exonuclease/phosphatase"/>
    <property type="match status" value="1"/>
</dbReference>
<sequence length="1085" mass="121825">MSSTFHLITSTPTQRSRTRTLRFADIYSSQHATYNPEAPYSPGDPFIAFEKIKDIKVNGNISKAPEKAFDKERVVIANPNLPQKPCNPASKHIPPVRKNDNRIFVRLPETHASRGHHIHTVKAALHSKLGPEGDYVRSIQKVKSGIAIVPVDEKRAEKLLEKSHTITSILGGKVEKTEEWVTYVIDHVPRKIHSLDGKEIEITEGSVKEEAEAVTGQIPIRGTWSRKTLANSAPTGTIVASFKKHTHAFRLFGTSSLARKVIKFPKPTQCPKCWGLHDARLCNYEQRCKKCSVTGHSSCKNPPRCTHCRGPHFADQIHCLARPIVRNGIIVPLSETQMKKVRHAGHKACLLANPANPEANVAREQTNHDLALALARDESVDIIILQKPWIFPDLEKKSTKTHADFDTFSPTDDWEERPRVITYIRKGRGLQAVQIRPSNTTDICWVTIMGFTPPITIANVYRPPQETEGGAVISALKAFHVPSNYLVAGGFNTRQPLWDSRETASSKSVELVDWVQTNDLVLASPIDKISGSGFKPHSPRAQFSLKPENIPHIAAVVKETLPTVDHLPHDVDILSNLITQSIQMQSRQGTKWWNKECTNKAAEYRRARRQGDATVEKYALRKATRAAKKGFWMKKVEEVRQPKEIFKITSWHKYNGTFGPPPLKHDESTFMDFSGKASALRRALLERKTSDENISLELEPTVCKDELHEEVLVELDEIDRQQFGALPKRSAADLVGCLVHDIEKARSQRKVASLLTMDIRGAFDTVLPGRLKYRLRKQGWPKWLIGRVESFVTNRSARIRMGDFFTQETPLTCGLPLGSPVSPILFMLYIEPLISLANPRYVFSYADDIAFHRIGKTLSVCSEKLALDLEKVTEWGIGNAIIFDQDKTELQHSTQAPKPKEYPNIRLCDWCIVPNQWAAKASKVAMHLKRLNNILRGSRPDLVRQAVKSCVLSIATYGAEVWWARRNSVLMEQRNTEGPKIQKALGKASTRLTRTTKLLPLSVDGKDFSLCEKKLKFDSNVPRKNHDVHLYTDGSRSLDGKAEGGFVIFQAGRKVKTGSFGIDRKVESIDTEIIAICQGLNACTT</sequence>
<evidence type="ECO:0000313" key="3">
    <source>
        <dbReference type="Proteomes" id="UP000237438"/>
    </source>
</evidence>
<dbReference type="OrthoDB" id="3557769at2759"/>